<dbReference type="InterPro" id="IPR031127">
    <property type="entry name" value="E3_UB_ligase_RBR"/>
</dbReference>
<evidence type="ECO:0000256" key="8">
    <source>
        <dbReference type="ARBA" id="ARBA00022771"/>
    </source>
</evidence>
<evidence type="ECO:0000313" key="13">
    <source>
        <dbReference type="Proteomes" id="UP001359559"/>
    </source>
</evidence>
<evidence type="ECO:0000256" key="4">
    <source>
        <dbReference type="ARBA" id="ARBA00012251"/>
    </source>
</evidence>
<dbReference type="EMBL" id="JAYKXN010000006">
    <property type="protein sequence ID" value="KAK7280181.1"/>
    <property type="molecule type" value="Genomic_DNA"/>
</dbReference>
<evidence type="ECO:0000256" key="10">
    <source>
        <dbReference type="ARBA" id="ARBA00022833"/>
    </source>
</evidence>
<comment type="cofactor">
    <cofactor evidence="2">
        <name>Zn(2+)</name>
        <dbReference type="ChEBI" id="CHEBI:29105"/>
    </cofactor>
</comment>
<reference evidence="12 13" key="1">
    <citation type="submission" date="2024-01" db="EMBL/GenBank/DDBJ databases">
        <title>The genomes of 5 underutilized Papilionoideae crops provide insights into root nodulation and disease resistance.</title>
        <authorList>
            <person name="Yuan L."/>
        </authorList>
    </citation>
    <scope>NUCLEOTIDE SEQUENCE [LARGE SCALE GENOMIC DNA]</scope>
    <source>
        <strain evidence="12">LY-2023</strain>
        <tissue evidence="12">Leaf</tissue>
    </source>
</reference>
<keyword evidence="10" id="KW-0862">Zinc</keyword>
<dbReference type="EC" id="2.3.2.31" evidence="4"/>
<comment type="catalytic activity">
    <reaction evidence="1">
        <text>[E2 ubiquitin-conjugating enzyme]-S-ubiquitinyl-L-cysteine + [acceptor protein]-L-lysine = [E2 ubiquitin-conjugating enzyme]-L-cysteine + [acceptor protein]-N(6)-ubiquitinyl-L-lysine.</text>
        <dbReference type="EC" id="2.3.2.31"/>
    </reaction>
</comment>
<gene>
    <name evidence="12" type="ORF">RJT34_25243</name>
</gene>
<dbReference type="GO" id="GO:0016567">
    <property type="term" value="P:protein ubiquitination"/>
    <property type="evidence" value="ECO:0007669"/>
    <property type="project" value="InterPro"/>
</dbReference>
<dbReference type="CDD" id="cd22582">
    <property type="entry name" value="BRcat_RBR_unk"/>
    <property type="match status" value="1"/>
</dbReference>
<keyword evidence="5" id="KW-0808">Transferase</keyword>
<dbReference type="SMART" id="SM00647">
    <property type="entry name" value="IBR"/>
    <property type="match status" value="2"/>
</dbReference>
<keyword evidence="8" id="KW-0863">Zinc-finger</keyword>
<evidence type="ECO:0000256" key="7">
    <source>
        <dbReference type="ARBA" id="ARBA00022737"/>
    </source>
</evidence>
<evidence type="ECO:0000256" key="2">
    <source>
        <dbReference type="ARBA" id="ARBA00001947"/>
    </source>
</evidence>
<dbReference type="PROSITE" id="PS51873">
    <property type="entry name" value="TRIAD"/>
    <property type="match status" value="1"/>
</dbReference>
<name>A0AAN9ILE3_CLITE</name>
<accession>A0AAN9ILE3</accession>
<evidence type="ECO:0000256" key="9">
    <source>
        <dbReference type="ARBA" id="ARBA00022786"/>
    </source>
</evidence>
<dbReference type="InterPro" id="IPR002867">
    <property type="entry name" value="IBR_dom"/>
</dbReference>
<dbReference type="InterPro" id="IPR013083">
    <property type="entry name" value="Znf_RING/FYVE/PHD"/>
</dbReference>
<feature type="domain" description="RING-type" evidence="11">
    <location>
        <begin position="113"/>
        <end position="323"/>
    </location>
</feature>
<dbReference type="GO" id="GO:0008270">
    <property type="term" value="F:zinc ion binding"/>
    <property type="evidence" value="ECO:0007669"/>
    <property type="project" value="UniProtKB-KW"/>
</dbReference>
<dbReference type="Pfam" id="PF01485">
    <property type="entry name" value="IBR"/>
    <property type="match status" value="2"/>
</dbReference>
<keyword evidence="6" id="KW-0479">Metal-binding</keyword>
<evidence type="ECO:0000256" key="6">
    <source>
        <dbReference type="ARBA" id="ARBA00022723"/>
    </source>
</evidence>
<keyword evidence="9" id="KW-0833">Ubl conjugation pathway</keyword>
<proteinExistence type="predicted"/>
<evidence type="ECO:0000256" key="5">
    <source>
        <dbReference type="ARBA" id="ARBA00022679"/>
    </source>
</evidence>
<sequence>MSQPEALNDLVPLPNDTHPLHVGVDEFYFSAMLNDDDQTQNDLVDTPISDENYAQQLQFQETLMSSLISSQPTKPTPILCFASSSTPSSSNTLQLPGTSKLQLVTEIIGEPSSLIMCEICAEPKQSHEMFRNRRCERDHSFCSECIAKQVATKIQEGVSVVSCPGFNCNGVLELDACMGMLPKEVVDRWHDALCEAHFLTVSKFYCPFRDCSAMMLVDEEGGDDIRESECPICHRLFCARCNVPWHPGILCEEFQKLDEDERGREDLLVRELVNQKKWSRCPQCKFYVEKVQGCLHITCRCRFEFCYACGEQWTVTHGGCQRN</sequence>
<dbReference type="Gene3D" id="3.30.40.10">
    <property type="entry name" value="Zinc/RING finger domain, C3HC4 (zinc finger)"/>
    <property type="match status" value="1"/>
</dbReference>
<dbReference type="Gene3D" id="1.20.120.1750">
    <property type="match status" value="1"/>
</dbReference>
<dbReference type="Proteomes" id="UP001359559">
    <property type="component" value="Unassembled WGS sequence"/>
</dbReference>
<dbReference type="SUPFAM" id="SSF57850">
    <property type="entry name" value="RING/U-box"/>
    <property type="match status" value="3"/>
</dbReference>
<organism evidence="12 13">
    <name type="scientific">Clitoria ternatea</name>
    <name type="common">Butterfly pea</name>
    <dbReference type="NCBI Taxonomy" id="43366"/>
    <lineage>
        <taxon>Eukaryota</taxon>
        <taxon>Viridiplantae</taxon>
        <taxon>Streptophyta</taxon>
        <taxon>Embryophyta</taxon>
        <taxon>Tracheophyta</taxon>
        <taxon>Spermatophyta</taxon>
        <taxon>Magnoliopsida</taxon>
        <taxon>eudicotyledons</taxon>
        <taxon>Gunneridae</taxon>
        <taxon>Pentapetalae</taxon>
        <taxon>rosids</taxon>
        <taxon>fabids</taxon>
        <taxon>Fabales</taxon>
        <taxon>Fabaceae</taxon>
        <taxon>Papilionoideae</taxon>
        <taxon>50 kb inversion clade</taxon>
        <taxon>NPAAA clade</taxon>
        <taxon>indigoferoid/millettioid clade</taxon>
        <taxon>Phaseoleae</taxon>
        <taxon>Clitoria</taxon>
    </lineage>
</organism>
<comment type="caution">
    <text evidence="12">The sequence shown here is derived from an EMBL/GenBank/DDBJ whole genome shotgun (WGS) entry which is preliminary data.</text>
</comment>
<evidence type="ECO:0000256" key="1">
    <source>
        <dbReference type="ARBA" id="ARBA00001798"/>
    </source>
</evidence>
<dbReference type="GO" id="GO:0061630">
    <property type="term" value="F:ubiquitin protein ligase activity"/>
    <property type="evidence" value="ECO:0007669"/>
    <property type="project" value="UniProtKB-EC"/>
</dbReference>
<dbReference type="PANTHER" id="PTHR11685">
    <property type="entry name" value="RBR FAMILY RING FINGER AND IBR DOMAIN-CONTAINING"/>
    <property type="match status" value="1"/>
</dbReference>
<dbReference type="CDD" id="cd22584">
    <property type="entry name" value="Rcat_RBR_unk"/>
    <property type="match status" value="1"/>
</dbReference>
<dbReference type="FunFam" id="1.20.120.1750:FF:000018">
    <property type="entry name" value="RBR-type E3 ubiquitin transferase"/>
    <property type="match status" value="1"/>
</dbReference>
<keyword evidence="7" id="KW-0677">Repeat</keyword>
<dbReference type="AlphaFoldDB" id="A0AAN9ILE3"/>
<protein>
    <recommendedName>
        <fullName evidence="4">RBR-type E3 ubiquitin transferase</fullName>
        <ecNumber evidence="4">2.3.2.31</ecNumber>
    </recommendedName>
</protein>
<comment type="pathway">
    <text evidence="3">Protein modification; protein ubiquitination.</text>
</comment>
<dbReference type="FunFam" id="3.30.40.10:FF:000230">
    <property type="entry name" value="RBR-type E3 ubiquitin transferase"/>
    <property type="match status" value="1"/>
</dbReference>
<evidence type="ECO:0000256" key="3">
    <source>
        <dbReference type="ARBA" id="ARBA00004906"/>
    </source>
</evidence>
<keyword evidence="13" id="KW-1185">Reference proteome</keyword>
<dbReference type="InterPro" id="IPR044066">
    <property type="entry name" value="TRIAD_supradom"/>
</dbReference>
<evidence type="ECO:0000313" key="12">
    <source>
        <dbReference type="EMBL" id="KAK7280181.1"/>
    </source>
</evidence>
<evidence type="ECO:0000259" key="11">
    <source>
        <dbReference type="PROSITE" id="PS51873"/>
    </source>
</evidence>